<dbReference type="EMBL" id="CAACYJ010000040">
    <property type="protein sequence ID" value="VFB21266.1"/>
    <property type="molecule type" value="Genomic_DNA"/>
</dbReference>
<dbReference type="InterPro" id="IPR032808">
    <property type="entry name" value="DoxX"/>
</dbReference>
<keyword evidence="4 7" id="KW-0812">Transmembrane</keyword>
<dbReference type="AlphaFoldDB" id="A0A449IP93"/>
<dbReference type="Pfam" id="PF07681">
    <property type="entry name" value="DoxX"/>
    <property type="match status" value="1"/>
</dbReference>
<name>A0A449IP93_PSEFR</name>
<keyword evidence="5 7" id="KW-1133">Transmembrane helix</keyword>
<evidence type="ECO:0000256" key="2">
    <source>
        <dbReference type="ARBA" id="ARBA00006679"/>
    </source>
</evidence>
<keyword evidence="6 7" id="KW-0472">Membrane</keyword>
<evidence type="ECO:0000256" key="5">
    <source>
        <dbReference type="ARBA" id="ARBA00022989"/>
    </source>
</evidence>
<keyword evidence="3" id="KW-1003">Cell membrane</keyword>
<protein>
    <submittedName>
        <fullName evidence="8">DoxX family protein</fullName>
    </submittedName>
</protein>
<evidence type="ECO:0000256" key="7">
    <source>
        <dbReference type="SAM" id="Phobius"/>
    </source>
</evidence>
<organism evidence="8 9">
    <name type="scientific">Pseudomonas fragi</name>
    <dbReference type="NCBI Taxonomy" id="296"/>
    <lineage>
        <taxon>Bacteria</taxon>
        <taxon>Pseudomonadati</taxon>
        <taxon>Pseudomonadota</taxon>
        <taxon>Gammaproteobacteria</taxon>
        <taxon>Pseudomonadales</taxon>
        <taxon>Pseudomonadaceae</taxon>
        <taxon>Pseudomonas</taxon>
    </lineage>
</organism>
<evidence type="ECO:0000256" key="6">
    <source>
        <dbReference type="ARBA" id="ARBA00023136"/>
    </source>
</evidence>
<accession>A0A449IP93</accession>
<dbReference type="Proteomes" id="UP000330809">
    <property type="component" value="Unassembled WGS sequence"/>
</dbReference>
<evidence type="ECO:0000256" key="3">
    <source>
        <dbReference type="ARBA" id="ARBA00022475"/>
    </source>
</evidence>
<comment type="similarity">
    <text evidence="2">Belongs to the DoxX family.</text>
</comment>
<dbReference type="RefSeq" id="WP_133144840.1">
    <property type="nucleotide sequence ID" value="NZ_CAACYJ010000040.1"/>
</dbReference>
<evidence type="ECO:0000256" key="1">
    <source>
        <dbReference type="ARBA" id="ARBA00004651"/>
    </source>
</evidence>
<feature type="transmembrane region" description="Helical" evidence="7">
    <location>
        <begin position="104"/>
        <end position="129"/>
    </location>
</feature>
<proteinExistence type="inferred from homology"/>
<dbReference type="PANTHER" id="PTHR33452:SF1">
    <property type="entry name" value="INNER MEMBRANE PROTEIN YPHA-RELATED"/>
    <property type="match status" value="1"/>
</dbReference>
<dbReference type="PANTHER" id="PTHR33452">
    <property type="entry name" value="OXIDOREDUCTASE CATD-RELATED"/>
    <property type="match status" value="1"/>
</dbReference>
<evidence type="ECO:0000313" key="9">
    <source>
        <dbReference type="Proteomes" id="UP000330809"/>
    </source>
</evidence>
<sequence length="167" mass="18113">MNTQTISPGLLQRWIGGAIGLLHCIPDTLIAFVARFSIAAVFWKSGQTKVEGLAIDLVEGTFQLGMPHLSDSALYLFSTEYKVPLLSPEVAAHAAAFSEHVFPVLILLGLATRFSALALLAMSMTIQLFGYPDAYPTHGTWIAVLLYLMAKGPGALSIDHLIAQRFR</sequence>
<evidence type="ECO:0000256" key="4">
    <source>
        <dbReference type="ARBA" id="ARBA00022692"/>
    </source>
</evidence>
<dbReference type="GO" id="GO:0005886">
    <property type="term" value="C:plasma membrane"/>
    <property type="evidence" value="ECO:0007669"/>
    <property type="project" value="UniProtKB-SubCell"/>
</dbReference>
<gene>
    <name evidence="8" type="ORF">NCTC10754_03909</name>
</gene>
<comment type="subcellular location">
    <subcellularLocation>
        <location evidence="1">Cell membrane</location>
        <topology evidence="1">Multi-pass membrane protein</topology>
    </subcellularLocation>
</comment>
<feature type="transmembrane region" description="Helical" evidence="7">
    <location>
        <begin position="141"/>
        <end position="162"/>
    </location>
</feature>
<dbReference type="InterPro" id="IPR051907">
    <property type="entry name" value="DoxX-like_oxidoreductase"/>
</dbReference>
<reference evidence="8 9" key="1">
    <citation type="submission" date="2019-02" db="EMBL/GenBank/DDBJ databases">
        <authorList>
            <consortium name="Pathogen Informatics"/>
        </authorList>
    </citation>
    <scope>NUCLEOTIDE SEQUENCE [LARGE SCALE GENOMIC DNA]</scope>
    <source>
        <strain evidence="8 9">3012STDY7103891</strain>
    </source>
</reference>
<feature type="transmembrane region" description="Helical" evidence="7">
    <location>
        <begin position="20"/>
        <end position="43"/>
    </location>
</feature>
<evidence type="ECO:0000313" key="8">
    <source>
        <dbReference type="EMBL" id="VFB21266.1"/>
    </source>
</evidence>